<feature type="compositionally biased region" description="Gly residues" evidence="1">
    <location>
        <begin position="7"/>
        <end position="33"/>
    </location>
</feature>
<sequence length="81" mass="8042">MPQSSGSKGGSDGSGKGGSNGGGKGGSNGGGKGDSVQDPPAKGGGGGYWKYRCKYMYTHNCDSWTYVYDSTCAACAASGRD</sequence>
<comment type="caution">
    <text evidence="2">The sequence shown here is derived from an EMBL/GenBank/DDBJ whole genome shotgun (WGS) entry which is preliminary data.</text>
</comment>
<name>A0ABR2XCE9_9PEZI</name>
<feature type="region of interest" description="Disordered" evidence="1">
    <location>
        <begin position="1"/>
        <end position="44"/>
    </location>
</feature>
<organism evidence="2 3">
    <name type="scientific">Seiridium cardinale</name>
    <dbReference type="NCBI Taxonomy" id="138064"/>
    <lineage>
        <taxon>Eukaryota</taxon>
        <taxon>Fungi</taxon>
        <taxon>Dikarya</taxon>
        <taxon>Ascomycota</taxon>
        <taxon>Pezizomycotina</taxon>
        <taxon>Sordariomycetes</taxon>
        <taxon>Xylariomycetidae</taxon>
        <taxon>Amphisphaeriales</taxon>
        <taxon>Sporocadaceae</taxon>
        <taxon>Seiridium</taxon>
    </lineage>
</organism>
<evidence type="ECO:0000313" key="2">
    <source>
        <dbReference type="EMBL" id="KAK9771437.1"/>
    </source>
</evidence>
<evidence type="ECO:0000313" key="3">
    <source>
        <dbReference type="Proteomes" id="UP001465668"/>
    </source>
</evidence>
<gene>
    <name evidence="2" type="ORF">SCAR479_11916</name>
</gene>
<evidence type="ECO:0008006" key="4">
    <source>
        <dbReference type="Google" id="ProtNLM"/>
    </source>
</evidence>
<protein>
    <recommendedName>
        <fullName evidence="4">ShKT domain-containing protein</fullName>
    </recommendedName>
</protein>
<dbReference type="EMBL" id="JARVKM010000075">
    <property type="protein sequence ID" value="KAK9771437.1"/>
    <property type="molecule type" value="Genomic_DNA"/>
</dbReference>
<evidence type="ECO:0000256" key="1">
    <source>
        <dbReference type="SAM" id="MobiDB-lite"/>
    </source>
</evidence>
<accession>A0ABR2XCE9</accession>
<proteinExistence type="predicted"/>
<dbReference type="Proteomes" id="UP001465668">
    <property type="component" value="Unassembled WGS sequence"/>
</dbReference>
<keyword evidence="3" id="KW-1185">Reference proteome</keyword>
<reference evidence="2 3" key="1">
    <citation type="submission" date="2024-02" db="EMBL/GenBank/DDBJ databases">
        <title>First draft genome assembly of two strains of Seiridium cardinale.</title>
        <authorList>
            <person name="Emiliani G."/>
            <person name="Scali E."/>
        </authorList>
    </citation>
    <scope>NUCLEOTIDE SEQUENCE [LARGE SCALE GENOMIC DNA]</scope>
    <source>
        <strain evidence="2 3">BM-138-000479</strain>
    </source>
</reference>